<reference evidence="2 3" key="1">
    <citation type="journal article" date="2019" name="Front. Microbiol.">
        <title>Ammonia Oxidation by the Arctic Terrestrial Thaumarchaeote Candidatus Nitrosocosmicus arcticus Is Stimulated by Increasing Temperatures.</title>
        <authorList>
            <person name="Alves R.J.E."/>
            <person name="Kerou M."/>
            <person name="Zappe A."/>
            <person name="Bittner R."/>
            <person name="Abby S.S."/>
            <person name="Schmidt H.A."/>
            <person name="Pfeifer K."/>
            <person name="Schleper C."/>
        </authorList>
    </citation>
    <scope>NUCLEOTIDE SEQUENCE [LARGE SCALE GENOMIC DNA]</scope>
    <source>
        <strain evidence="2 3">Kfb</strain>
    </source>
</reference>
<evidence type="ECO:0000259" key="1">
    <source>
        <dbReference type="Pfam" id="PF01037"/>
    </source>
</evidence>
<protein>
    <submittedName>
        <fullName evidence="2">Putative transcriptional regulator AsnC family</fullName>
    </submittedName>
</protein>
<proteinExistence type="predicted"/>
<dbReference type="Pfam" id="PF01037">
    <property type="entry name" value="AsnC_trans_reg"/>
    <property type="match status" value="1"/>
</dbReference>
<feature type="domain" description="Transcription regulator AsnC/Lrp ligand binding" evidence="1">
    <location>
        <begin position="9"/>
        <end position="77"/>
    </location>
</feature>
<dbReference type="InterPro" id="IPR011008">
    <property type="entry name" value="Dimeric_a/b-barrel"/>
</dbReference>
<dbReference type="Proteomes" id="UP000315289">
    <property type="component" value="Unassembled WGS sequence"/>
</dbReference>
<dbReference type="Gene3D" id="3.30.70.920">
    <property type="match status" value="1"/>
</dbReference>
<keyword evidence="3" id="KW-1185">Reference proteome</keyword>
<comment type="caution">
    <text evidence="2">The sequence shown here is derived from an EMBL/GenBank/DDBJ whole genome shotgun (WGS) entry which is preliminary data.</text>
</comment>
<evidence type="ECO:0000313" key="2">
    <source>
        <dbReference type="EMBL" id="TVP41751.1"/>
    </source>
</evidence>
<dbReference type="SUPFAM" id="SSF54909">
    <property type="entry name" value="Dimeric alpha+beta barrel"/>
    <property type="match status" value="1"/>
</dbReference>
<dbReference type="InterPro" id="IPR019887">
    <property type="entry name" value="Tscrpt_reg_AsnC/Lrp_C"/>
</dbReference>
<accession>A0A557SYS5</accession>
<gene>
    <name evidence="2" type="ORF">NARC_10157</name>
</gene>
<name>A0A557SYS5_9ARCH</name>
<evidence type="ECO:0000313" key="3">
    <source>
        <dbReference type="Proteomes" id="UP000315289"/>
    </source>
</evidence>
<dbReference type="EMBL" id="VOAH01000001">
    <property type="protein sequence ID" value="TVP41751.1"/>
    <property type="molecule type" value="Genomic_DNA"/>
</dbReference>
<sequence>MVMPTAYILINCILGKEEEIIKQISQIPQVKEVRGTYGVHDMFVKIQTDTVDEMNNTITNSIRKINGITSTVTLVSIPEQGGRG</sequence>
<organism evidence="2 3">
    <name type="scientific">Candidatus Nitrosocosmicus arcticus</name>
    <dbReference type="NCBI Taxonomy" id="2035267"/>
    <lineage>
        <taxon>Archaea</taxon>
        <taxon>Nitrososphaerota</taxon>
        <taxon>Nitrososphaeria</taxon>
        <taxon>Nitrososphaerales</taxon>
        <taxon>Nitrososphaeraceae</taxon>
        <taxon>Candidatus Nitrosocosmicus</taxon>
    </lineage>
</organism>
<dbReference type="AlphaFoldDB" id="A0A557SYS5"/>
<dbReference type="RefSeq" id="WP_261377732.1">
    <property type="nucleotide sequence ID" value="NZ_ML675578.1"/>
</dbReference>